<accession>A0A9D5JSA1</accession>
<dbReference type="Proteomes" id="UP000649604">
    <property type="component" value="Unassembled WGS sequence"/>
</dbReference>
<dbReference type="Pfam" id="PF01370">
    <property type="entry name" value="Epimerase"/>
    <property type="match status" value="1"/>
</dbReference>
<dbReference type="SUPFAM" id="SSF51735">
    <property type="entry name" value="NAD(P)-binding Rossmann-fold domains"/>
    <property type="match status" value="1"/>
</dbReference>
<comment type="caution">
    <text evidence="2">The sequence shown here is derived from an EMBL/GenBank/DDBJ whole genome shotgun (WGS) entry which is preliminary data.</text>
</comment>
<dbReference type="InterPro" id="IPR036291">
    <property type="entry name" value="NAD(P)-bd_dom_sf"/>
</dbReference>
<dbReference type="Gene3D" id="3.40.50.720">
    <property type="entry name" value="NAD(P)-binding Rossmann-like Domain"/>
    <property type="match status" value="1"/>
</dbReference>
<name>A0A9D5JSA1_9BACT</name>
<dbReference type="PANTHER" id="PTHR11092">
    <property type="entry name" value="SUGAR NUCLEOTIDE EPIMERASE RELATED"/>
    <property type="match status" value="1"/>
</dbReference>
<feature type="domain" description="NAD-dependent epimerase/dehydratase" evidence="1">
    <location>
        <begin position="3"/>
        <end position="166"/>
    </location>
</feature>
<evidence type="ECO:0000313" key="2">
    <source>
        <dbReference type="EMBL" id="MBD3323061.1"/>
    </source>
</evidence>
<dbReference type="AlphaFoldDB" id="A0A9D5JSA1"/>
<proteinExistence type="predicted"/>
<protein>
    <submittedName>
        <fullName evidence="2">NAD-dependent epimerase/dehydratase family protein</fullName>
    </submittedName>
</protein>
<feature type="non-terminal residue" evidence="2">
    <location>
        <position position="173"/>
    </location>
</feature>
<gene>
    <name evidence="2" type="ORF">GF339_00665</name>
</gene>
<reference evidence="2" key="1">
    <citation type="submission" date="2019-11" db="EMBL/GenBank/DDBJ databases">
        <title>Microbial mats filling the niche in hypersaline microbial mats.</title>
        <authorList>
            <person name="Wong H.L."/>
            <person name="Macleod F.I."/>
            <person name="White R.A. III"/>
            <person name="Burns B.P."/>
        </authorList>
    </citation>
    <scope>NUCLEOTIDE SEQUENCE</scope>
    <source>
        <strain evidence="2">Rbin_158</strain>
    </source>
</reference>
<dbReference type="EMBL" id="WJJP01000016">
    <property type="protein sequence ID" value="MBD3323061.1"/>
    <property type="molecule type" value="Genomic_DNA"/>
</dbReference>
<evidence type="ECO:0000313" key="3">
    <source>
        <dbReference type="Proteomes" id="UP000649604"/>
    </source>
</evidence>
<evidence type="ECO:0000259" key="1">
    <source>
        <dbReference type="Pfam" id="PF01370"/>
    </source>
</evidence>
<dbReference type="PANTHER" id="PTHR11092:SF0">
    <property type="entry name" value="EPIMERASE FAMILY PROTEIN SDR39U1"/>
    <property type="match status" value="1"/>
</dbReference>
<dbReference type="InterPro" id="IPR001509">
    <property type="entry name" value="Epimerase_deHydtase"/>
</dbReference>
<organism evidence="2 3">
    <name type="scientific">candidate division KSB3 bacterium</name>
    <dbReference type="NCBI Taxonomy" id="2044937"/>
    <lineage>
        <taxon>Bacteria</taxon>
        <taxon>candidate division KSB3</taxon>
    </lineage>
</organism>
<sequence>MNILITGSSGFLGSALLQALPRRGHTITRLLRTSSSPDTPSWDPLRGTISPGAFTNIDAVIHLAGENIGDGRWTAAKKERIRQSRVQGTRVLCEHLARLDHKPSVLLAASGAGIYGDRGDEWVDEGSAPGEGFLATAAQEWEKATHPANQAGIRVVNLRLGVVLSRTGGALQK</sequence>